<accession>A0ABW4AT28</accession>
<gene>
    <name evidence="2" type="ORF">ACFQ5G_47175</name>
</gene>
<evidence type="ECO:0000313" key="2">
    <source>
        <dbReference type="EMBL" id="MFD1372957.1"/>
    </source>
</evidence>
<dbReference type="Proteomes" id="UP001597183">
    <property type="component" value="Unassembled WGS sequence"/>
</dbReference>
<evidence type="ECO:0000313" key="3">
    <source>
        <dbReference type="Proteomes" id="UP001597183"/>
    </source>
</evidence>
<name>A0ABW4AT28_9ACTN</name>
<feature type="region of interest" description="Disordered" evidence="1">
    <location>
        <begin position="314"/>
        <end position="335"/>
    </location>
</feature>
<protein>
    <submittedName>
        <fullName evidence="2">DUF2867 domain-containing protein</fullName>
    </submittedName>
</protein>
<keyword evidence="3" id="KW-1185">Reference proteome</keyword>
<dbReference type="RefSeq" id="WP_317794687.1">
    <property type="nucleotide sequence ID" value="NZ_AP028461.1"/>
</dbReference>
<evidence type="ECO:0000256" key="1">
    <source>
        <dbReference type="SAM" id="MobiDB-lite"/>
    </source>
</evidence>
<dbReference type="EMBL" id="JBHTMK010000063">
    <property type="protein sequence ID" value="MFD1372957.1"/>
    <property type="molecule type" value="Genomic_DNA"/>
</dbReference>
<proteinExistence type="predicted"/>
<dbReference type="SUPFAM" id="SSF55961">
    <property type="entry name" value="Bet v1-like"/>
    <property type="match status" value="1"/>
</dbReference>
<comment type="caution">
    <text evidence="2">The sequence shown here is derived from an EMBL/GenBank/DDBJ whole genome shotgun (WGS) entry which is preliminary data.</text>
</comment>
<reference evidence="3" key="1">
    <citation type="journal article" date="2019" name="Int. J. Syst. Evol. Microbiol.">
        <title>The Global Catalogue of Microorganisms (GCM) 10K type strain sequencing project: providing services to taxonomists for standard genome sequencing and annotation.</title>
        <authorList>
            <consortium name="The Broad Institute Genomics Platform"/>
            <consortium name="The Broad Institute Genome Sequencing Center for Infectious Disease"/>
            <person name="Wu L."/>
            <person name="Ma J."/>
        </authorList>
    </citation>
    <scope>NUCLEOTIDE SEQUENCE [LARGE SCALE GENOMIC DNA]</scope>
    <source>
        <strain evidence="3">CCM 7526</strain>
    </source>
</reference>
<sequence length="335" mass="36117">MTVLDNTHERLLPVPAAAVGSLLDRIGRPGDPLWPAPTWPPIRLDRPVAVGATGGHGPVGYHVSAYRPGRLVEFTFDPRIGLTGTHTFEVVDHGEHACVLRHRLVGTATARMRLSWAALIGSCHDTVLEHLLDNAEHAVTGTVTAPVRYPWRARLAVRLMSVRLDATAVPSGSLIAQAIPRPDLADAYAARVGPGADTDPQTWADAIFRNPPAAVTALLRLRNLLVAPFGIERGDRTAFDTITGTDHEVLLGTDAEHLDFRASVLVEAGDDAVTVTLSTHAAARTRGGRIYLALVRLVHPIVVRAMLRRAAVETVRPRQGTPRVRSGARGDRPRS</sequence>
<organism evidence="2 3">
    <name type="scientific">Actinoplanes sichuanensis</name>
    <dbReference type="NCBI Taxonomy" id="512349"/>
    <lineage>
        <taxon>Bacteria</taxon>
        <taxon>Bacillati</taxon>
        <taxon>Actinomycetota</taxon>
        <taxon>Actinomycetes</taxon>
        <taxon>Micromonosporales</taxon>
        <taxon>Micromonosporaceae</taxon>
        <taxon>Actinoplanes</taxon>
    </lineage>
</organism>
<dbReference type="InterPro" id="IPR021295">
    <property type="entry name" value="DUF2867"/>
</dbReference>
<dbReference type="Pfam" id="PF11066">
    <property type="entry name" value="DUF2867"/>
    <property type="match status" value="1"/>
</dbReference>